<proteinExistence type="inferred from homology"/>
<organism evidence="6 7">
    <name type="scientific">Triparma laevis f. inornata</name>
    <dbReference type="NCBI Taxonomy" id="1714386"/>
    <lineage>
        <taxon>Eukaryota</taxon>
        <taxon>Sar</taxon>
        <taxon>Stramenopiles</taxon>
        <taxon>Ochrophyta</taxon>
        <taxon>Bolidophyceae</taxon>
        <taxon>Parmales</taxon>
        <taxon>Triparmaceae</taxon>
        <taxon>Triparma</taxon>
    </lineage>
</organism>
<accession>A0A9W7AIT5</accession>
<dbReference type="InterPro" id="IPR041417">
    <property type="entry name" value="NPEPL1_N"/>
</dbReference>
<dbReference type="PRINTS" id="PR00481">
    <property type="entry name" value="LAMNOPPTDASE"/>
</dbReference>
<dbReference type="GO" id="GO:0030145">
    <property type="term" value="F:manganese ion binding"/>
    <property type="evidence" value="ECO:0007669"/>
    <property type="project" value="InterPro"/>
</dbReference>
<feature type="domain" description="Cytosol aminopeptidase" evidence="5">
    <location>
        <begin position="370"/>
        <end position="377"/>
    </location>
</feature>
<dbReference type="InterPro" id="IPR011356">
    <property type="entry name" value="Leucine_aapep/pepB"/>
</dbReference>
<dbReference type="GO" id="GO:0070006">
    <property type="term" value="F:metalloaminopeptidase activity"/>
    <property type="evidence" value="ECO:0007669"/>
    <property type="project" value="InterPro"/>
</dbReference>
<dbReference type="PANTHER" id="PTHR11963">
    <property type="entry name" value="LEUCINE AMINOPEPTIDASE-RELATED"/>
    <property type="match status" value="1"/>
</dbReference>
<evidence type="ECO:0000313" key="7">
    <source>
        <dbReference type="Proteomes" id="UP001162640"/>
    </source>
</evidence>
<dbReference type="GO" id="GO:0005737">
    <property type="term" value="C:cytoplasm"/>
    <property type="evidence" value="ECO:0007669"/>
    <property type="project" value="InterPro"/>
</dbReference>
<dbReference type="Proteomes" id="UP001162640">
    <property type="component" value="Unassembled WGS sequence"/>
</dbReference>
<protein>
    <recommendedName>
        <fullName evidence="5">Cytosol aminopeptidase domain-containing protein</fullName>
    </recommendedName>
</protein>
<evidence type="ECO:0000259" key="5">
    <source>
        <dbReference type="PROSITE" id="PS00631"/>
    </source>
</evidence>
<reference evidence="7" key="1">
    <citation type="journal article" date="2023" name="Commun. Biol.">
        <title>Genome analysis of Parmales, the sister group of diatoms, reveals the evolutionary specialization of diatoms from phago-mixotrophs to photoautotrophs.</title>
        <authorList>
            <person name="Ban H."/>
            <person name="Sato S."/>
            <person name="Yoshikawa S."/>
            <person name="Yamada K."/>
            <person name="Nakamura Y."/>
            <person name="Ichinomiya M."/>
            <person name="Sato N."/>
            <person name="Blanc-Mathieu R."/>
            <person name="Endo H."/>
            <person name="Kuwata A."/>
            <person name="Ogata H."/>
        </authorList>
    </citation>
    <scope>NUCLEOTIDE SEQUENCE [LARGE SCALE GENOMIC DNA]</scope>
</reference>
<comment type="similarity">
    <text evidence="1">Belongs to the peptidase M17 family.</text>
</comment>
<feature type="non-terminal residue" evidence="6">
    <location>
        <position position="1"/>
    </location>
</feature>
<evidence type="ECO:0000256" key="2">
    <source>
        <dbReference type="ARBA" id="ARBA00022438"/>
    </source>
</evidence>
<keyword evidence="2" id="KW-0031">Aminopeptidase</keyword>
<name>A0A9W7AIT5_9STRA</name>
<dbReference type="InterPro" id="IPR000819">
    <property type="entry name" value="Peptidase_M17_C"/>
</dbReference>
<dbReference type="EMBL" id="BLQM01000187">
    <property type="protein sequence ID" value="GMH73641.1"/>
    <property type="molecule type" value="Genomic_DNA"/>
</dbReference>
<gene>
    <name evidence="6" type="ORF">TL16_g06248</name>
</gene>
<feature type="non-terminal residue" evidence="6">
    <location>
        <position position="528"/>
    </location>
</feature>
<evidence type="ECO:0000256" key="1">
    <source>
        <dbReference type="ARBA" id="ARBA00009528"/>
    </source>
</evidence>
<comment type="caution">
    <text evidence="6">The sequence shown here is derived from an EMBL/GenBank/DDBJ whole genome shotgun (WGS) entry which is preliminary data.</text>
</comment>
<dbReference type="Gene3D" id="3.40.630.10">
    <property type="entry name" value="Zn peptidases"/>
    <property type="match status" value="1"/>
</dbReference>
<dbReference type="PROSITE" id="PS00631">
    <property type="entry name" value="CYTOSOL_AP"/>
    <property type="match status" value="1"/>
</dbReference>
<dbReference type="AlphaFoldDB" id="A0A9W7AIT5"/>
<dbReference type="CDD" id="cd00433">
    <property type="entry name" value="Peptidase_M17"/>
    <property type="match status" value="1"/>
</dbReference>
<keyword evidence="4" id="KW-0378">Hydrolase</keyword>
<dbReference type="GO" id="GO:0006508">
    <property type="term" value="P:proteolysis"/>
    <property type="evidence" value="ECO:0007669"/>
    <property type="project" value="UniProtKB-KW"/>
</dbReference>
<keyword evidence="3" id="KW-0645">Protease</keyword>
<evidence type="ECO:0000256" key="3">
    <source>
        <dbReference type="ARBA" id="ARBA00022670"/>
    </source>
</evidence>
<dbReference type="Gene3D" id="3.40.50.10590">
    <property type="entry name" value="Zn-dependent exopeptidases"/>
    <property type="match status" value="1"/>
</dbReference>
<dbReference type="Pfam" id="PF18295">
    <property type="entry name" value="Pdase_M17_N2"/>
    <property type="match status" value="1"/>
</dbReference>
<evidence type="ECO:0000313" key="6">
    <source>
        <dbReference type="EMBL" id="GMH73641.1"/>
    </source>
</evidence>
<sequence length="528" mass="56059">LTTGFRRLSTTAVRSSSSILQFNPPSENDTADVQKISTADVQKIIGRHDLLEKLDDSVLASTGVDSTIFKALLSTLSPKSGGTASTLYSSSHKTLYIHSLPTSSLSRHNTPLRSSDITKLVSPKSPKGTEVVDLTFVAENVKDASAIASAAAKSFPVFKCTKKSDDPEEKKEVKHNVRFATTSALLSCKNIYKNAQTTSNAITLASRLVDTPPNMLNVSEFITEASQVAQRLKNHNVKFEVIRGEDLKKKGYGGIYNVGKAADDPPALVVLTKKWNQEGEKVSLVGKGIVYDTGGLSLKVGGGMVGMKSDCGGAAGLLAGFEGVVECGTEEPLRELQLILCLAENSIGPSAFRNDDIITFKSGRTCEINNTDAEGRLVLADGVAHATMCDDKPDLVVDMATLTGAQMVATGKHFAGIVTNSAEAEARCVEAGVRSGDLVHPLPYAPEFFNSEFSSKVADSKNSVKNRMNAQTSCAGQFVGNNVDQKWLEEGGQWLHVDMAGPSTFDGGRGSGFGVGLIMALLKAKGFA</sequence>
<dbReference type="PANTHER" id="PTHR11963:SF48">
    <property type="entry name" value="DIPEPTIDASE B, ISOFORM A"/>
    <property type="match status" value="1"/>
</dbReference>
<dbReference type="SUPFAM" id="SSF53187">
    <property type="entry name" value="Zn-dependent exopeptidases"/>
    <property type="match status" value="1"/>
</dbReference>
<evidence type="ECO:0000256" key="4">
    <source>
        <dbReference type="ARBA" id="ARBA00022801"/>
    </source>
</evidence>
<dbReference type="Pfam" id="PF00883">
    <property type="entry name" value="Peptidase_M17"/>
    <property type="match status" value="1"/>
</dbReference>